<keyword evidence="6 10" id="KW-1133">Transmembrane helix</keyword>
<feature type="transmembrane region" description="Helical" evidence="10">
    <location>
        <begin position="24"/>
        <end position="42"/>
    </location>
</feature>
<reference evidence="13" key="1">
    <citation type="submission" date="2015-02" db="EMBL/GenBank/DDBJ databases">
        <authorList>
            <person name="Chooi Y.-H."/>
        </authorList>
    </citation>
    <scope>NUCLEOTIDE SEQUENCE [LARGE SCALE GENOMIC DNA]</scope>
    <source>
        <strain evidence="13">strain Y</strain>
    </source>
</reference>
<dbReference type="PANTHER" id="PTHR47019:SF1">
    <property type="entry name" value="LIPID II FLIPPASE MURJ"/>
    <property type="match status" value="1"/>
</dbReference>
<keyword evidence="2 10" id="KW-1003">Cell membrane</keyword>
<protein>
    <recommendedName>
        <fullName evidence="10">Probable lipid II flippase MurJ</fullName>
    </recommendedName>
</protein>
<feature type="transmembrane region" description="Helical" evidence="10">
    <location>
        <begin position="179"/>
        <end position="205"/>
    </location>
</feature>
<dbReference type="GO" id="GO:0009252">
    <property type="term" value="P:peptidoglycan biosynthetic process"/>
    <property type="evidence" value="ECO:0007669"/>
    <property type="project" value="UniProtKB-UniRule"/>
</dbReference>
<keyword evidence="5 10" id="KW-0573">Peptidoglycan synthesis</keyword>
<evidence type="ECO:0000256" key="4">
    <source>
        <dbReference type="ARBA" id="ARBA00022960"/>
    </source>
</evidence>
<dbReference type="AlphaFoldDB" id="A0A0D6JGC9"/>
<dbReference type="PRINTS" id="PR01806">
    <property type="entry name" value="VIRFACTRMVIN"/>
</dbReference>
<evidence type="ECO:0000256" key="6">
    <source>
        <dbReference type="ARBA" id="ARBA00022989"/>
    </source>
</evidence>
<proteinExistence type="inferred from homology"/>
<comment type="similarity">
    <text evidence="9 10 11">Belongs to the MurJ/MviN family.</text>
</comment>
<evidence type="ECO:0000256" key="11">
    <source>
        <dbReference type="PIRNR" id="PIRNR002869"/>
    </source>
</evidence>
<feature type="transmembrane region" description="Helical" evidence="10">
    <location>
        <begin position="255"/>
        <end position="279"/>
    </location>
</feature>
<sequence length="548" mass="58161">MIVTAWRATSLAQGTPPGYCAGLMLYRSFVTVGGLTMVSRILGFARDILIAAALGSGAIADAFFVAFRFPNLFRRLFAEGAFNAAFVPLFAKRLQGEGADAAKTFAEEAMSVLLITLLAFSAICMLAMPWLMLILAPGFVADPDKYDLAVLLTQIAFPYLLCMSLVALLSGILNSMHRYWVAAAAPILLNIVLIAAISLAIALGYSQKPGAGIILAIGVFIAGIAQTILLWVAVRRAGMRLSLRRPRLTPGVKRLIGLGIPGLISGGITQINIVVGTVIASMQAGAVSYLYYADRLYQLPLGIVGVAIGVVLLPDLSRRLQAGDHRAAMDSQNRSLEFGLMLTLPAAVALAVAAEPIIRVLFERGAFSPSDTAATAPALAAFACGLPGFVLIKVFQPAFFAREDTKTPMRYAAFNMIINVAGSLALFYAFAQMGYHPHVGIALATSLAGWINALLLWATLSRAGNFQADRRLLRNLPLIILASIIMGAAVWFALGPLAPYFSAANPIYLQLSALAGLVGLGAVVFFGTVLLTGVLSPSQFVRKLRRAS</sequence>
<keyword evidence="4 10" id="KW-0133">Cell shape</keyword>
<feature type="transmembrane region" description="Helical" evidence="10">
    <location>
        <begin position="338"/>
        <end position="358"/>
    </location>
</feature>
<evidence type="ECO:0000256" key="3">
    <source>
        <dbReference type="ARBA" id="ARBA00022692"/>
    </source>
</evidence>
<dbReference type="UniPathway" id="UPA00219"/>
<dbReference type="GO" id="GO:0005886">
    <property type="term" value="C:plasma membrane"/>
    <property type="evidence" value="ECO:0007669"/>
    <property type="project" value="UniProtKB-SubCell"/>
</dbReference>
<feature type="transmembrane region" description="Helical" evidence="10">
    <location>
        <begin position="299"/>
        <end position="317"/>
    </location>
</feature>
<dbReference type="HAMAP" id="MF_02078">
    <property type="entry name" value="MurJ_MviN"/>
    <property type="match status" value="1"/>
</dbReference>
<dbReference type="Proteomes" id="UP000033187">
    <property type="component" value="Chromosome 1"/>
</dbReference>
<comment type="function">
    <text evidence="8 10 11">Involved in peptidoglycan biosynthesis. Transports lipid-linked peptidoglycan precursors from the inner to the outer leaflet of the cytoplasmic membrane.</text>
</comment>
<evidence type="ECO:0000313" key="12">
    <source>
        <dbReference type="EMBL" id="CPR19533.1"/>
    </source>
</evidence>
<feature type="transmembrane region" description="Helical" evidence="10">
    <location>
        <begin position="148"/>
        <end position="172"/>
    </location>
</feature>
<evidence type="ECO:0000256" key="2">
    <source>
        <dbReference type="ARBA" id="ARBA00022475"/>
    </source>
</evidence>
<keyword evidence="10 11" id="KW-0813">Transport</keyword>
<dbReference type="InterPro" id="IPR004268">
    <property type="entry name" value="MurJ"/>
</dbReference>
<comment type="subcellular location">
    <subcellularLocation>
        <location evidence="10">Cell inner membrane</location>
        <topology evidence="10">Multi-pass membrane protein</topology>
    </subcellularLocation>
    <subcellularLocation>
        <location evidence="1">Cell membrane</location>
        <topology evidence="1">Multi-pass membrane protein</topology>
    </subcellularLocation>
</comment>
<feature type="transmembrane region" description="Helical" evidence="10">
    <location>
        <begin position="378"/>
        <end position="400"/>
    </location>
</feature>
<keyword evidence="3 10" id="KW-0812">Transmembrane</keyword>
<accession>A0A0D6JGC9</accession>
<evidence type="ECO:0000256" key="1">
    <source>
        <dbReference type="ARBA" id="ARBA00004651"/>
    </source>
</evidence>
<evidence type="ECO:0000256" key="10">
    <source>
        <dbReference type="HAMAP-Rule" id="MF_02078"/>
    </source>
</evidence>
<dbReference type="PIRSF" id="PIRSF002869">
    <property type="entry name" value="MviN"/>
    <property type="match status" value="1"/>
</dbReference>
<dbReference type="InterPro" id="IPR051050">
    <property type="entry name" value="Lipid_II_flippase_MurJ/MviN"/>
</dbReference>
<keyword evidence="13" id="KW-1185">Reference proteome</keyword>
<feature type="transmembrane region" description="Helical" evidence="10">
    <location>
        <begin position="437"/>
        <end position="460"/>
    </location>
</feature>
<feature type="transmembrane region" description="Helical" evidence="10">
    <location>
        <begin position="412"/>
        <end position="431"/>
    </location>
</feature>
<dbReference type="GO" id="GO:0071555">
    <property type="term" value="P:cell wall organization"/>
    <property type="evidence" value="ECO:0007669"/>
    <property type="project" value="UniProtKB-UniRule"/>
</dbReference>
<dbReference type="Pfam" id="PF03023">
    <property type="entry name" value="MurJ"/>
    <property type="match status" value="1"/>
</dbReference>
<evidence type="ECO:0000256" key="9">
    <source>
        <dbReference type="ARBA" id="ARBA00061532"/>
    </source>
</evidence>
<evidence type="ECO:0000256" key="7">
    <source>
        <dbReference type="ARBA" id="ARBA00023136"/>
    </source>
</evidence>
<feature type="transmembrane region" description="Helical" evidence="10">
    <location>
        <begin position="112"/>
        <end position="136"/>
    </location>
</feature>
<dbReference type="NCBIfam" id="TIGR01695">
    <property type="entry name" value="murJ_mviN"/>
    <property type="match status" value="1"/>
</dbReference>
<keyword evidence="10 11" id="KW-0961">Cell wall biogenesis/degradation</keyword>
<dbReference type="PANTHER" id="PTHR47019">
    <property type="entry name" value="LIPID II FLIPPASE MURJ"/>
    <property type="match status" value="1"/>
</dbReference>
<evidence type="ECO:0000256" key="8">
    <source>
        <dbReference type="ARBA" id="ARBA00060041"/>
    </source>
</evidence>
<dbReference type="KEGG" id="fil:BN1229_v1_2211"/>
<evidence type="ECO:0000313" key="13">
    <source>
        <dbReference type="Proteomes" id="UP000033187"/>
    </source>
</evidence>
<dbReference type="GO" id="GO:0008360">
    <property type="term" value="P:regulation of cell shape"/>
    <property type="evidence" value="ECO:0007669"/>
    <property type="project" value="UniProtKB-UniRule"/>
</dbReference>
<keyword evidence="7 10" id="KW-0472">Membrane</keyword>
<evidence type="ECO:0000256" key="5">
    <source>
        <dbReference type="ARBA" id="ARBA00022984"/>
    </source>
</evidence>
<dbReference type="GO" id="GO:0034204">
    <property type="term" value="P:lipid translocation"/>
    <property type="evidence" value="ECO:0007669"/>
    <property type="project" value="TreeGrafter"/>
</dbReference>
<feature type="transmembrane region" description="Helical" evidence="10">
    <location>
        <begin position="514"/>
        <end position="536"/>
    </location>
</feature>
<name>A0A0D6JGC9_9HYPH</name>
<organism evidence="12 13">
    <name type="scientific">Candidatus Filomicrobium marinum</name>
    <dbReference type="NCBI Taxonomy" id="1608628"/>
    <lineage>
        <taxon>Bacteria</taxon>
        <taxon>Pseudomonadati</taxon>
        <taxon>Pseudomonadota</taxon>
        <taxon>Alphaproteobacteria</taxon>
        <taxon>Hyphomicrobiales</taxon>
        <taxon>Hyphomicrobiaceae</taxon>
        <taxon>Filomicrobium</taxon>
    </lineage>
</organism>
<dbReference type="EMBL" id="LN829119">
    <property type="protein sequence ID" value="CPR19533.1"/>
    <property type="molecule type" value="Genomic_DNA"/>
</dbReference>
<keyword evidence="10" id="KW-0997">Cell inner membrane</keyword>
<dbReference type="CDD" id="cd13123">
    <property type="entry name" value="MATE_MurJ_like"/>
    <property type="match status" value="1"/>
</dbReference>
<gene>
    <name evidence="10 12" type="primary">murJ</name>
    <name evidence="12" type="ORF">YBN1229_v1_2210</name>
</gene>
<comment type="pathway">
    <text evidence="10">Cell wall biogenesis; peptidoglycan biosynthesis.</text>
</comment>
<feature type="transmembrane region" description="Helical" evidence="10">
    <location>
        <begin position="49"/>
        <end position="67"/>
    </location>
</feature>
<feature type="transmembrane region" description="Helical" evidence="10">
    <location>
        <begin position="211"/>
        <end position="234"/>
    </location>
</feature>
<dbReference type="GO" id="GO:0015648">
    <property type="term" value="F:lipid-linked peptidoglycan transporter activity"/>
    <property type="evidence" value="ECO:0007669"/>
    <property type="project" value="UniProtKB-UniRule"/>
</dbReference>
<dbReference type="KEGG" id="fiy:BN1229_v1_2210"/>
<feature type="transmembrane region" description="Helical" evidence="10">
    <location>
        <begin position="472"/>
        <end position="494"/>
    </location>
</feature>